<comment type="subcellular location">
    <subcellularLocation>
        <location evidence="1">Cell outer membrane</location>
    </subcellularLocation>
</comment>
<name>A0A1V9FQ96_9BACT</name>
<evidence type="ECO:0000313" key="8">
    <source>
        <dbReference type="EMBL" id="OQP60512.1"/>
    </source>
</evidence>
<accession>A0A1V9FQ96</accession>
<dbReference type="PROSITE" id="PS51257">
    <property type="entry name" value="PROKAR_LIPOPROTEIN"/>
    <property type="match status" value="1"/>
</dbReference>
<keyword evidence="9" id="KW-1185">Reference proteome</keyword>
<dbReference type="InterPro" id="IPR011990">
    <property type="entry name" value="TPR-like_helical_dom_sf"/>
</dbReference>
<keyword evidence="5" id="KW-0998">Cell outer membrane</keyword>
<comment type="similarity">
    <text evidence="2">Belongs to the SusD family.</text>
</comment>
<protein>
    <recommendedName>
        <fullName evidence="10">Carbohydrate-binding protein SusD</fullName>
    </recommendedName>
</protein>
<evidence type="ECO:0008006" key="10">
    <source>
        <dbReference type="Google" id="ProtNLM"/>
    </source>
</evidence>
<dbReference type="Pfam" id="PF07980">
    <property type="entry name" value="SusD_RagB"/>
    <property type="match status" value="1"/>
</dbReference>
<dbReference type="InterPro" id="IPR033985">
    <property type="entry name" value="SusD-like_N"/>
</dbReference>
<evidence type="ECO:0000256" key="3">
    <source>
        <dbReference type="ARBA" id="ARBA00022729"/>
    </source>
</evidence>
<feature type="domain" description="SusD-like N-terminal" evidence="7">
    <location>
        <begin position="119"/>
        <end position="217"/>
    </location>
</feature>
<evidence type="ECO:0000313" key="9">
    <source>
        <dbReference type="Proteomes" id="UP000192796"/>
    </source>
</evidence>
<dbReference type="OrthoDB" id="5694214at2"/>
<dbReference type="Pfam" id="PF14322">
    <property type="entry name" value="SusD-like_3"/>
    <property type="match status" value="1"/>
</dbReference>
<keyword evidence="3" id="KW-0732">Signal</keyword>
<dbReference type="EMBL" id="LVYD01000061">
    <property type="protein sequence ID" value="OQP60512.1"/>
    <property type="molecule type" value="Genomic_DNA"/>
</dbReference>
<dbReference type="RefSeq" id="WP_081152933.1">
    <property type="nucleotide sequence ID" value="NZ_LVYD01000061.1"/>
</dbReference>
<organism evidence="8 9">
    <name type="scientific">Niastella vici</name>
    <dbReference type="NCBI Taxonomy" id="1703345"/>
    <lineage>
        <taxon>Bacteria</taxon>
        <taxon>Pseudomonadati</taxon>
        <taxon>Bacteroidota</taxon>
        <taxon>Chitinophagia</taxon>
        <taxon>Chitinophagales</taxon>
        <taxon>Chitinophagaceae</taxon>
        <taxon>Niastella</taxon>
    </lineage>
</organism>
<gene>
    <name evidence="8" type="ORF">A3860_33140</name>
</gene>
<dbReference type="STRING" id="1703345.A3860_33140"/>
<dbReference type="GO" id="GO:0009279">
    <property type="term" value="C:cell outer membrane"/>
    <property type="evidence" value="ECO:0007669"/>
    <property type="project" value="UniProtKB-SubCell"/>
</dbReference>
<evidence type="ECO:0000256" key="4">
    <source>
        <dbReference type="ARBA" id="ARBA00023136"/>
    </source>
</evidence>
<feature type="domain" description="RagB/SusD" evidence="6">
    <location>
        <begin position="309"/>
        <end position="592"/>
    </location>
</feature>
<dbReference type="AlphaFoldDB" id="A0A1V9FQ96"/>
<dbReference type="Proteomes" id="UP000192796">
    <property type="component" value="Unassembled WGS sequence"/>
</dbReference>
<dbReference type="Gene3D" id="1.25.40.390">
    <property type="match status" value="1"/>
</dbReference>
<evidence type="ECO:0000256" key="5">
    <source>
        <dbReference type="ARBA" id="ARBA00023237"/>
    </source>
</evidence>
<reference evidence="8 9" key="1">
    <citation type="submission" date="2016-03" db="EMBL/GenBank/DDBJ databases">
        <title>Niastella vici sp. nov., isolated from farmland soil.</title>
        <authorList>
            <person name="Chen L."/>
            <person name="Wang D."/>
            <person name="Yang S."/>
            <person name="Wang G."/>
        </authorList>
    </citation>
    <scope>NUCLEOTIDE SEQUENCE [LARGE SCALE GENOMIC DNA]</scope>
    <source>
        <strain evidence="8 9">DJ57</strain>
    </source>
</reference>
<dbReference type="InterPro" id="IPR012944">
    <property type="entry name" value="SusD_RagB_dom"/>
</dbReference>
<evidence type="ECO:0000256" key="2">
    <source>
        <dbReference type="ARBA" id="ARBA00006275"/>
    </source>
</evidence>
<comment type="caution">
    <text evidence="8">The sequence shown here is derived from an EMBL/GenBank/DDBJ whole genome shotgun (WGS) entry which is preliminary data.</text>
</comment>
<dbReference type="SUPFAM" id="SSF48452">
    <property type="entry name" value="TPR-like"/>
    <property type="match status" value="1"/>
</dbReference>
<sequence>MKKHFGWLGISLTAVIFTLSSCKKAFEDKPLELFTIDYIFDENDPTGAQAFWWVGNIYGKIPTGYNRMLGSSSWAFNNSPRTNTSLVPLECFSDDAVPSGDGNEGWNVIRGGYSPVAPFDDNWGNSYSAIRAANIYLNNYQRIPWADSSRKIWLTNEARALRAYFYYELIRRYGGVPLVGDKVYEPNDPELLNLKRNSFEECVNYIVSELDIAKDSLRPDVPLSGRTTDADFGRMRKSIVLAIKAKVLLLAASPLFNPSSTPDKPYTGYPSYSAERWKVAADAAKAVMDLGIYDLEPNRYTLVLQRANKEHIFFRMSDPRNDNGYAYYMSPPGYKPANRNSEGRVSPTQEFVDAFPMKNGKTITDPSSGYNPSNPYAGRDPRLEQTVFYNGAKWLQRPIETFEGGKDKPNDATLAPVQTQTGYYAKKFCANDSSSANYSTTFVRDGGFIPPWSIIRYADILLMYAEAKNEYSAPDASVYAAVEKIRQRAGLLPYSLPLGLSKDQMRDVVRNERRIELAFEEQRFWDIRRWKIAKAVYGTTLHGVTITKNANGTFNYSPKNVTTPYFTDAMYLLPIAIKETQVNQGLEQNPWY</sequence>
<evidence type="ECO:0000259" key="7">
    <source>
        <dbReference type="Pfam" id="PF14322"/>
    </source>
</evidence>
<evidence type="ECO:0000256" key="1">
    <source>
        <dbReference type="ARBA" id="ARBA00004442"/>
    </source>
</evidence>
<keyword evidence="4" id="KW-0472">Membrane</keyword>
<proteinExistence type="inferred from homology"/>
<evidence type="ECO:0000259" key="6">
    <source>
        <dbReference type="Pfam" id="PF07980"/>
    </source>
</evidence>